<dbReference type="GO" id="GO:0005737">
    <property type="term" value="C:cytoplasm"/>
    <property type="evidence" value="ECO:0007669"/>
    <property type="project" value="TreeGrafter"/>
</dbReference>
<dbReference type="InterPro" id="IPR006674">
    <property type="entry name" value="HD_domain"/>
</dbReference>
<reference evidence="4" key="2">
    <citation type="journal article" date="2021" name="Sci. Rep.">
        <title>The distribution of antibiotic resistance genes in chicken gut microbiota commensals.</title>
        <authorList>
            <person name="Juricova H."/>
            <person name="Matiasovicova J."/>
            <person name="Kubasova T."/>
            <person name="Cejkova D."/>
            <person name="Rychlik I."/>
        </authorList>
    </citation>
    <scope>NUCLEOTIDE SEQUENCE</scope>
    <source>
        <strain evidence="4">An559</strain>
    </source>
</reference>
<evidence type="ECO:0000259" key="3">
    <source>
        <dbReference type="Pfam" id="PF13023"/>
    </source>
</evidence>
<accession>A0A939BDA7</accession>
<feature type="domain" description="HD" evidence="3">
    <location>
        <begin position="16"/>
        <end position="178"/>
    </location>
</feature>
<evidence type="ECO:0000256" key="1">
    <source>
        <dbReference type="ARBA" id="ARBA00022723"/>
    </source>
</evidence>
<dbReference type="Proteomes" id="UP000774750">
    <property type="component" value="Unassembled WGS sequence"/>
</dbReference>
<keyword evidence="1" id="KW-0479">Metal-binding</keyword>
<reference evidence="4" key="1">
    <citation type="submission" date="2020-08" db="EMBL/GenBank/DDBJ databases">
        <authorList>
            <person name="Cejkova D."/>
            <person name="Kubasova T."/>
            <person name="Jahodarova E."/>
            <person name="Rychlik I."/>
        </authorList>
    </citation>
    <scope>NUCLEOTIDE SEQUENCE</scope>
    <source>
        <strain evidence="4">An559</strain>
    </source>
</reference>
<dbReference type="GO" id="GO:0046872">
    <property type="term" value="F:metal ion binding"/>
    <property type="evidence" value="ECO:0007669"/>
    <property type="project" value="UniProtKB-KW"/>
</dbReference>
<dbReference type="AlphaFoldDB" id="A0A939BDA7"/>
<dbReference type="GO" id="GO:0002953">
    <property type="term" value="F:5'-deoxynucleotidase activity"/>
    <property type="evidence" value="ECO:0007669"/>
    <property type="project" value="InterPro"/>
</dbReference>
<evidence type="ECO:0000256" key="2">
    <source>
        <dbReference type="ARBA" id="ARBA00022801"/>
    </source>
</evidence>
<proteinExistence type="predicted"/>
<dbReference type="InterPro" id="IPR039356">
    <property type="entry name" value="YfbR/HDDC2"/>
</dbReference>
<keyword evidence="2" id="KW-0378">Hydrolase</keyword>
<keyword evidence="5" id="KW-1185">Reference proteome</keyword>
<dbReference type="PANTHER" id="PTHR11845:SF13">
    <property type="entry name" value="5'-DEOXYNUCLEOTIDASE HDDC2"/>
    <property type="match status" value="1"/>
</dbReference>
<comment type="caution">
    <text evidence="4">The sequence shown here is derived from an EMBL/GenBank/DDBJ whole genome shotgun (WGS) entry which is preliminary data.</text>
</comment>
<evidence type="ECO:0000313" key="5">
    <source>
        <dbReference type="Proteomes" id="UP000774750"/>
    </source>
</evidence>
<dbReference type="PANTHER" id="PTHR11845">
    <property type="entry name" value="5'-DEOXYNUCLEOTIDASE HDDC2"/>
    <property type="match status" value="1"/>
</dbReference>
<gene>
    <name evidence="4" type="ORF">H6A12_00560</name>
</gene>
<organism evidence="4 5">
    <name type="scientific">Merdimmobilis hominis</name>
    <dbReference type="NCBI Taxonomy" id="2897707"/>
    <lineage>
        <taxon>Bacteria</taxon>
        <taxon>Bacillati</taxon>
        <taxon>Bacillota</taxon>
        <taxon>Clostridia</taxon>
        <taxon>Eubacteriales</taxon>
        <taxon>Oscillospiraceae</taxon>
        <taxon>Merdimmobilis</taxon>
    </lineage>
</organism>
<dbReference type="RefSeq" id="WP_204443641.1">
    <property type="nucleotide sequence ID" value="NZ_JACJKY010000001.1"/>
</dbReference>
<sequence length="196" mass="22771">MAQERFEKQLDFLILIDKMKNIERQTLIADGSRRETDAEHSWHIAVMALLLKEYAAETIDVDRVVRMLLVHDLVEVYAGDTFCYDVQGNLDKQKREQEAADRLFSMLPDDQRDEIRGLFEEFDRMDTPDSRFAAALDRLQPIINNHLTNGHTWRKGHVKSVQVYERMAPVKQATPELWPLVERIVAHGIEIGALEE</sequence>
<name>A0A939BDA7_9FIRM</name>
<evidence type="ECO:0000313" key="4">
    <source>
        <dbReference type="EMBL" id="MBM6919661.1"/>
    </source>
</evidence>
<protein>
    <submittedName>
        <fullName evidence="4">HD domain-containing protein</fullName>
    </submittedName>
</protein>
<dbReference type="EMBL" id="JACJKY010000001">
    <property type="protein sequence ID" value="MBM6919661.1"/>
    <property type="molecule type" value="Genomic_DNA"/>
</dbReference>
<dbReference type="SUPFAM" id="SSF109604">
    <property type="entry name" value="HD-domain/PDEase-like"/>
    <property type="match status" value="1"/>
</dbReference>
<dbReference type="Pfam" id="PF13023">
    <property type="entry name" value="HD_3"/>
    <property type="match status" value="1"/>
</dbReference>
<dbReference type="Gene3D" id="1.10.3210.10">
    <property type="entry name" value="Hypothetical protein af1432"/>
    <property type="match status" value="1"/>
</dbReference>